<gene>
    <name evidence="19" type="primary">fpg1</name>
    <name evidence="15" type="synonym">fpg</name>
    <name evidence="15" type="synonym">mutM</name>
    <name evidence="19" type="ORF">Csp1_11300</name>
</gene>
<evidence type="ECO:0000256" key="10">
    <source>
        <dbReference type="ARBA" id="ARBA00023204"/>
    </source>
</evidence>
<dbReference type="InterPro" id="IPR010979">
    <property type="entry name" value="Ribosomal_uS13-like_H2TH"/>
</dbReference>
<feature type="domain" description="Formamidopyrimidine-DNA glycosylase catalytic" evidence="18">
    <location>
        <begin position="2"/>
        <end position="124"/>
    </location>
</feature>
<dbReference type="GO" id="GO:0003684">
    <property type="term" value="F:damaged DNA binding"/>
    <property type="evidence" value="ECO:0007669"/>
    <property type="project" value="InterPro"/>
</dbReference>
<dbReference type="SMART" id="SM00898">
    <property type="entry name" value="Fapy_DNA_glyco"/>
    <property type="match status" value="1"/>
</dbReference>
<sequence length="300" mass="32593">MPELPEVEVVRRGLAEHLTGAVFTGTTVLHPRAVRGQPGGAAALEQGLENAVVVALHRRGKYLWAELGRPGHTRCLLVHLGMSGQMLLGAPGQVTSPHLRIRSRLVTADGSVLELSFVDQRTFGRWELTGYGVTDPVPHIADDPLTPGFDTPAVARRIRTRRSEIKRVLLDQTVVSGIGNIYADEALWSAQIHPHRRASGMRQRDVVHLLDCAAGTMLKALEAGGTSFDDLYVNVNGASGYFSRSLHVYGRTGLPCHRCGTPIERTVTGGRSSHFCPECQRRGRRRPAAGPQSRALGSEL</sequence>
<feature type="binding site" evidence="15">
    <location>
        <position position="121"/>
    </location>
    <ligand>
        <name>DNA</name>
        <dbReference type="ChEBI" id="CHEBI:16991"/>
    </ligand>
</feature>
<evidence type="ECO:0000256" key="16">
    <source>
        <dbReference type="SAM" id="MobiDB-lite"/>
    </source>
</evidence>
<keyword evidence="20" id="KW-1185">Reference proteome</keyword>
<dbReference type="SMART" id="SM01232">
    <property type="entry name" value="H2TH"/>
    <property type="match status" value="1"/>
</dbReference>
<dbReference type="OrthoDB" id="9800855at2"/>
<dbReference type="GO" id="GO:0003690">
    <property type="term" value="F:double-stranded DNA binding"/>
    <property type="evidence" value="ECO:0007669"/>
    <property type="project" value="UniProtKB-ARBA"/>
</dbReference>
<dbReference type="Pfam" id="PF06831">
    <property type="entry name" value="H2TH"/>
    <property type="match status" value="1"/>
</dbReference>
<dbReference type="InterPro" id="IPR035937">
    <property type="entry name" value="FPG_N"/>
</dbReference>
<evidence type="ECO:0000313" key="19">
    <source>
        <dbReference type="EMBL" id="AWT25930.1"/>
    </source>
</evidence>
<dbReference type="KEGG" id="cpre:Csp1_11300"/>
<dbReference type="FunFam" id="1.10.8.50:FF:000003">
    <property type="entry name" value="Formamidopyrimidine-DNA glycosylase"/>
    <property type="match status" value="1"/>
</dbReference>
<dbReference type="InterPro" id="IPR000214">
    <property type="entry name" value="Znf_DNA_glyclase/AP_lyase"/>
</dbReference>
<dbReference type="PROSITE" id="PS51068">
    <property type="entry name" value="FPG_CAT"/>
    <property type="match status" value="1"/>
</dbReference>
<dbReference type="EMBL" id="CP024988">
    <property type="protein sequence ID" value="AWT25930.1"/>
    <property type="molecule type" value="Genomic_DNA"/>
</dbReference>
<evidence type="ECO:0000256" key="8">
    <source>
        <dbReference type="ARBA" id="ARBA00022833"/>
    </source>
</evidence>
<dbReference type="CDD" id="cd08966">
    <property type="entry name" value="EcFpg-like_N"/>
    <property type="match status" value="1"/>
</dbReference>
<keyword evidence="10 15" id="KW-0234">DNA repair</keyword>
<dbReference type="RefSeq" id="WP_110481277.1">
    <property type="nucleotide sequence ID" value="NZ_CP024988.1"/>
</dbReference>
<dbReference type="GO" id="GO:0008270">
    <property type="term" value="F:zinc ion binding"/>
    <property type="evidence" value="ECO:0007669"/>
    <property type="project" value="UniProtKB-UniRule"/>
</dbReference>
<dbReference type="InterPro" id="IPR015886">
    <property type="entry name" value="H2TH_FPG"/>
</dbReference>
<protein>
    <recommendedName>
        <fullName evidence="15">Formamidopyrimidine-DNA glycosylase</fullName>
        <shortName evidence="15">Fapy-DNA glycosylase</shortName>
        <ecNumber evidence="15">3.2.2.23</ecNumber>
    </recommendedName>
    <alternativeName>
        <fullName evidence="15">DNA-(apurinic or apyrimidinic site) lyase MutM</fullName>
        <shortName evidence="15">AP lyase MutM</shortName>
        <ecNumber evidence="15">4.2.99.18</ecNumber>
    </alternativeName>
</protein>
<feature type="active site" description="Schiff-base intermediate with DNA" evidence="15">
    <location>
        <position position="2"/>
    </location>
</feature>
<proteinExistence type="inferred from homology"/>
<evidence type="ECO:0000256" key="3">
    <source>
        <dbReference type="ARBA" id="ARBA00011245"/>
    </source>
</evidence>
<dbReference type="InterPro" id="IPR010663">
    <property type="entry name" value="Znf_FPG/IleRS"/>
</dbReference>
<feature type="binding site" evidence="15">
    <location>
        <position position="161"/>
    </location>
    <ligand>
        <name>DNA</name>
        <dbReference type="ChEBI" id="CHEBI:16991"/>
    </ligand>
</feature>
<evidence type="ECO:0000256" key="14">
    <source>
        <dbReference type="ARBA" id="ARBA00044632"/>
    </source>
</evidence>
<dbReference type="Pfam" id="PF06827">
    <property type="entry name" value="zf-FPG_IleRS"/>
    <property type="match status" value="1"/>
</dbReference>
<evidence type="ECO:0000256" key="2">
    <source>
        <dbReference type="ARBA" id="ARBA00009409"/>
    </source>
</evidence>
<dbReference type="InterPro" id="IPR015887">
    <property type="entry name" value="DNA_glyclase_Znf_dom_DNA_BS"/>
</dbReference>
<feature type="active site" description="Proton donor; for beta-elimination activity" evidence="15">
    <location>
        <position position="61"/>
    </location>
</feature>
<evidence type="ECO:0000256" key="5">
    <source>
        <dbReference type="ARBA" id="ARBA00022763"/>
    </source>
</evidence>
<keyword evidence="5 15" id="KW-0227">DNA damage</keyword>
<dbReference type="STRING" id="1737425.GCA_900049755_00155"/>
<reference evidence="20" key="1">
    <citation type="submission" date="2017-11" db="EMBL/GenBank/DDBJ databases">
        <title>Otitis media/interna in a cat caused by the recently described species Corynebacterium provencense.</title>
        <authorList>
            <person name="Kittl S."/>
            <person name="Brodard I."/>
            <person name="Rychener L."/>
            <person name="Jores J."/>
            <person name="Roosje P."/>
            <person name="Gobeli Brawand S."/>
        </authorList>
    </citation>
    <scope>NUCLEOTIDE SEQUENCE [LARGE SCALE GENOMIC DNA]</scope>
    <source>
        <strain evidence="20">17KM38</strain>
    </source>
</reference>
<evidence type="ECO:0000256" key="1">
    <source>
        <dbReference type="ARBA" id="ARBA00001668"/>
    </source>
</evidence>
<feature type="domain" description="FPG-type" evidence="17">
    <location>
        <begin position="247"/>
        <end position="281"/>
    </location>
</feature>
<keyword evidence="13 15" id="KW-0326">Glycosidase</keyword>
<dbReference type="NCBIfam" id="TIGR00577">
    <property type="entry name" value="fpg"/>
    <property type="match status" value="1"/>
</dbReference>
<comment type="cofactor">
    <cofactor evidence="15">
        <name>Zn(2+)</name>
        <dbReference type="ChEBI" id="CHEBI:29105"/>
    </cofactor>
    <text evidence="15">Binds 1 zinc ion per subunit.</text>
</comment>
<dbReference type="HAMAP" id="MF_00103">
    <property type="entry name" value="Fapy_DNA_glycosyl"/>
    <property type="match status" value="1"/>
</dbReference>
<feature type="region of interest" description="Disordered" evidence="16">
    <location>
        <begin position="281"/>
        <end position="300"/>
    </location>
</feature>
<feature type="active site" description="Proton donor; for delta-elimination activity" evidence="15">
    <location>
        <position position="271"/>
    </location>
</feature>
<keyword evidence="12 15" id="KW-0511">Multifunctional enzyme</keyword>
<dbReference type="NCBIfam" id="NF002211">
    <property type="entry name" value="PRK01103.1"/>
    <property type="match status" value="1"/>
</dbReference>
<comment type="subunit">
    <text evidence="3 15">Monomer.</text>
</comment>
<keyword evidence="7 15" id="KW-0378">Hydrolase</keyword>
<comment type="catalytic activity">
    <reaction evidence="14 15">
        <text>2'-deoxyribonucleotide-(2'-deoxyribose 5'-phosphate)-2'-deoxyribonucleotide-DNA = a 3'-end 2'-deoxyribonucleotide-(2,3-dehydro-2,3-deoxyribose 5'-phosphate)-DNA + a 5'-end 5'-phospho-2'-deoxyribonucleoside-DNA + H(+)</text>
        <dbReference type="Rhea" id="RHEA:66592"/>
        <dbReference type="Rhea" id="RHEA-COMP:13180"/>
        <dbReference type="Rhea" id="RHEA-COMP:16897"/>
        <dbReference type="Rhea" id="RHEA-COMP:17067"/>
        <dbReference type="ChEBI" id="CHEBI:15378"/>
        <dbReference type="ChEBI" id="CHEBI:136412"/>
        <dbReference type="ChEBI" id="CHEBI:157695"/>
        <dbReference type="ChEBI" id="CHEBI:167181"/>
        <dbReference type="EC" id="4.2.99.18"/>
    </reaction>
</comment>
<dbReference type="Proteomes" id="UP000247696">
    <property type="component" value="Chromosome"/>
</dbReference>
<evidence type="ECO:0000256" key="9">
    <source>
        <dbReference type="ARBA" id="ARBA00023125"/>
    </source>
</evidence>
<keyword evidence="4 15" id="KW-0479">Metal-binding</keyword>
<dbReference type="GO" id="GO:0006284">
    <property type="term" value="P:base-excision repair"/>
    <property type="evidence" value="ECO:0007669"/>
    <property type="project" value="InterPro"/>
</dbReference>
<evidence type="ECO:0000256" key="12">
    <source>
        <dbReference type="ARBA" id="ARBA00023268"/>
    </source>
</evidence>
<keyword evidence="8 15" id="KW-0862">Zinc</keyword>
<evidence type="ECO:0000256" key="6">
    <source>
        <dbReference type="ARBA" id="ARBA00022771"/>
    </source>
</evidence>
<keyword evidence="6 15" id="KW-0863">Zinc-finger</keyword>
<dbReference type="Gene3D" id="1.10.8.50">
    <property type="match status" value="1"/>
</dbReference>
<evidence type="ECO:0000259" key="17">
    <source>
        <dbReference type="PROSITE" id="PS51066"/>
    </source>
</evidence>
<dbReference type="GO" id="GO:0034039">
    <property type="term" value="F:8-oxo-7,8-dihydroguanine DNA N-glycosylase activity"/>
    <property type="evidence" value="ECO:0007669"/>
    <property type="project" value="TreeGrafter"/>
</dbReference>
<dbReference type="GO" id="GO:0006979">
    <property type="term" value="P:response to oxidative stress"/>
    <property type="evidence" value="ECO:0007669"/>
    <property type="project" value="UniProtKB-ARBA"/>
</dbReference>
<feature type="binding site" evidence="15">
    <location>
        <position position="98"/>
    </location>
    <ligand>
        <name>DNA</name>
        <dbReference type="ChEBI" id="CHEBI:16991"/>
    </ligand>
</feature>
<dbReference type="PANTHER" id="PTHR22993">
    <property type="entry name" value="FORMAMIDOPYRIMIDINE-DNA GLYCOSYLASE"/>
    <property type="match status" value="1"/>
</dbReference>
<comment type="similarity">
    <text evidence="2 15">Belongs to the FPG family.</text>
</comment>
<dbReference type="AlphaFoldDB" id="A0A2Z3YRZ5"/>
<feature type="active site" description="Proton donor" evidence="15">
    <location>
        <position position="3"/>
    </location>
</feature>
<dbReference type="PROSITE" id="PS51066">
    <property type="entry name" value="ZF_FPG_2"/>
    <property type="match status" value="1"/>
</dbReference>
<organism evidence="19 20">
    <name type="scientific">Corynebacterium provencense</name>
    <dbReference type="NCBI Taxonomy" id="1737425"/>
    <lineage>
        <taxon>Bacteria</taxon>
        <taxon>Bacillati</taxon>
        <taxon>Actinomycetota</taxon>
        <taxon>Actinomycetes</taxon>
        <taxon>Mycobacteriales</taxon>
        <taxon>Corynebacteriaceae</taxon>
        <taxon>Corynebacterium</taxon>
    </lineage>
</organism>
<accession>A0A2Z3YRZ5</accession>
<comment type="catalytic activity">
    <reaction evidence="1 15">
        <text>Hydrolysis of DNA containing ring-opened 7-methylguanine residues, releasing 2,6-diamino-4-hydroxy-5-(N-methyl)formamidopyrimidine.</text>
        <dbReference type="EC" id="3.2.2.23"/>
    </reaction>
</comment>
<comment type="function">
    <text evidence="15">Involved in base excision repair of DNA damaged by oxidation or by mutagenic agents. Acts as DNA glycosylase that recognizes and removes damaged bases. Has a preference for oxidized purines, such as 7,8-dihydro-8-oxoguanine (8-oxoG). Has AP (apurinic/apyrimidinic) lyase activity and introduces nicks in the DNA strand. Cleaves the DNA backbone by beta-delta elimination to generate a single-strand break at the site of the removed base with both 3'- and 5'-phosphates.</text>
</comment>
<dbReference type="Gene3D" id="3.20.190.10">
    <property type="entry name" value="MutM-like, N-terminal"/>
    <property type="match status" value="1"/>
</dbReference>
<evidence type="ECO:0000259" key="18">
    <source>
        <dbReference type="PROSITE" id="PS51068"/>
    </source>
</evidence>
<dbReference type="InterPro" id="IPR020629">
    <property type="entry name" value="FPG_Glyclase"/>
</dbReference>
<dbReference type="Pfam" id="PF01149">
    <property type="entry name" value="Fapy_DNA_glyco"/>
    <property type="match status" value="1"/>
</dbReference>
<dbReference type="EC" id="4.2.99.18" evidence="15"/>
<dbReference type="SUPFAM" id="SSF46946">
    <property type="entry name" value="S13-like H2TH domain"/>
    <property type="match status" value="1"/>
</dbReference>
<evidence type="ECO:0000256" key="13">
    <source>
        <dbReference type="ARBA" id="ARBA00023295"/>
    </source>
</evidence>
<name>A0A2Z3YRZ5_9CORY</name>
<evidence type="ECO:0000256" key="7">
    <source>
        <dbReference type="ARBA" id="ARBA00022801"/>
    </source>
</evidence>
<evidence type="ECO:0000256" key="15">
    <source>
        <dbReference type="HAMAP-Rule" id="MF_00103"/>
    </source>
</evidence>
<keyword evidence="11 15" id="KW-0456">Lyase</keyword>
<dbReference type="InterPro" id="IPR012319">
    <property type="entry name" value="FPG_cat"/>
</dbReference>
<dbReference type="SUPFAM" id="SSF57716">
    <property type="entry name" value="Glucocorticoid receptor-like (DNA-binding domain)"/>
    <property type="match status" value="1"/>
</dbReference>
<keyword evidence="9 15" id="KW-0238">DNA-binding</keyword>
<dbReference type="GO" id="GO:0140078">
    <property type="term" value="F:class I DNA-(apurinic or apyrimidinic site) endonuclease activity"/>
    <property type="evidence" value="ECO:0007669"/>
    <property type="project" value="UniProtKB-EC"/>
</dbReference>
<evidence type="ECO:0000313" key="20">
    <source>
        <dbReference type="Proteomes" id="UP000247696"/>
    </source>
</evidence>
<dbReference type="PROSITE" id="PS01242">
    <property type="entry name" value="ZF_FPG_1"/>
    <property type="match status" value="1"/>
</dbReference>
<evidence type="ECO:0000256" key="11">
    <source>
        <dbReference type="ARBA" id="ARBA00023239"/>
    </source>
</evidence>
<dbReference type="EC" id="3.2.2.23" evidence="15"/>
<dbReference type="SUPFAM" id="SSF81624">
    <property type="entry name" value="N-terminal domain of MutM-like DNA repair proteins"/>
    <property type="match status" value="1"/>
</dbReference>
<evidence type="ECO:0000256" key="4">
    <source>
        <dbReference type="ARBA" id="ARBA00022723"/>
    </source>
</evidence>
<dbReference type="PANTHER" id="PTHR22993:SF9">
    <property type="entry name" value="FORMAMIDOPYRIMIDINE-DNA GLYCOSYLASE"/>
    <property type="match status" value="1"/>
</dbReference>